<evidence type="ECO:0000313" key="3">
    <source>
        <dbReference type="WBParaSite" id="PSAMB.scaffold373size54233.g5516.t1"/>
    </source>
</evidence>
<feature type="compositionally biased region" description="Basic and acidic residues" evidence="1">
    <location>
        <begin position="66"/>
        <end position="85"/>
    </location>
</feature>
<feature type="compositionally biased region" description="Polar residues" evidence="1">
    <location>
        <begin position="46"/>
        <end position="55"/>
    </location>
</feature>
<evidence type="ECO:0000313" key="2">
    <source>
        <dbReference type="Proteomes" id="UP000887566"/>
    </source>
</evidence>
<dbReference type="Proteomes" id="UP000887566">
    <property type="component" value="Unplaced"/>
</dbReference>
<reference evidence="3" key="1">
    <citation type="submission" date="2022-11" db="UniProtKB">
        <authorList>
            <consortium name="WormBaseParasite"/>
        </authorList>
    </citation>
    <scope>IDENTIFICATION</scope>
</reference>
<dbReference type="WBParaSite" id="PSAMB.scaffold373size54233.g5516.t1">
    <property type="protein sequence ID" value="PSAMB.scaffold373size54233.g5516.t1"/>
    <property type="gene ID" value="PSAMB.scaffold373size54233.g5516"/>
</dbReference>
<organism evidence="2 3">
    <name type="scientific">Plectus sambesii</name>
    <dbReference type="NCBI Taxonomy" id="2011161"/>
    <lineage>
        <taxon>Eukaryota</taxon>
        <taxon>Metazoa</taxon>
        <taxon>Ecdysozoa</taxon>
        <taxon>Nematoda</taxon>
        <taxon>Chromadorea</taxon>
        <taxon>Plectida</taxon>
        <taxon>Plectina</taxon>
        <taxon>Plectoidea</taxon>
        <taxon>Plectidae</taxon>
        <taxon>Plectus</taxon>
    </lineage>
</organism>
<sequence length="206" mass="22369">MRQAVLFSFPYVDCDGICKICASGACGCFSFHILIGRRSKDGRTTFRNSWRSATGSGAAGNGQPHADARARTEDGARKGEGRRAAGSDSCSRLAVRRGSDRPIISLIHKLCARRSLRGGRSIPINLATNGGAVALGRQAYLQERQAVGPSASRPDRFSLSECVVRAIRPSRREDAPAYTCDYLRGRRRFAGNALLRLDSAARRMKP</sequence>
<accession>A0A914WB43</accession>
<proteinExistence type="predicted"/>
<feature type="region of interest" description="Disordered" evidence="1">
    <location>
        <begin position="46"/>
        <end position="87"/>
    </location>
</feature>
<protein>
    <submittedName>
        <fullName evidence="3">Uncharacterized protein</fullName>
    </submittedName>
</protein>
<keyword evidence="2" id="KW-1185">Reference proteome</keyword>
<dbReference type="AlphaFoldDB" id="A0A914WB43"/>
<evidence type="ECO:0000256" key="1">
    <source>
        <dbReference type="SAM" id="MobiDB-lite"/>
    </source>
</evidence>
<name>A0A914WB43_9BILA</name>